<keyword evidence="2" id="KW-0012">Acyltransferase</keyword>
<accession>A0A7V9Z9S6</accession>
<organism evidence="4 5">
    <name type="scientific">Thermaerobacillus caldiproteolyticus</name>
    <dbReference type="NCBI Taxonomy" id="247480"/>
    <lineage>
        <taxon>Bacteria</taxon>
        <taxon>Bacillati</taxon>
        <taxon>Bacillota</taxon>
        <taxon>Bacilli</taxon>
        <taxon>Bacillales</taxon>
        <taxon>Anoxybacillaceae</taxon>
        <taxon>Thermaerobacillus</taxon>
    </lineage>
</organism>
<reference evidence="4 5" key="1">
    <citation type="submission" date="2020-07" db="EMBL/GenBank/DDBJ databases">
        <title>Genomic Encyclopedia of Type Strains, Phase IV (KMG-IV): sequencing the most valuable type-strain genomes for metagenomic binning, comparative biology and taxonomic classification.</title>
        <authorList>
            <person name="Goeker M."/>
        </authorList>
    </citation>
    <scope>NUCLEOTIDE SEQUENCE [LARGE SCALE GENOMIC DNA]</scope>
    <source>
        <strain evidence="4 5">DSM 15730</strain>
    </source>
</reference>
<dbReference type="PROSITE" id="PS51186">
    <property type="entry name" value="GNAT"/>
    <property type="match status" value="1"/>
</dbReference>
<dbReference type="Proteomes" id="UP000523087">
    <property type="component" value="Unassembled WGS sequence"/>
</dbReference>
<name>A0A7V9Z9S6_9BACL</name>
<dbReference type="InterPro" id="IPR000182">
    <property type="entry name" value="GNAT_dom"/>
</dbReference>
<dbReference type="AlphaFoldDB" id="A0A7V9Z9S6"/>
<dbReference type="Pfam" id="PF00583">
    <property type="entry name" value="Acetyltransf_1"/>
    <property type="match status" value="1"/>
</dbReference>
<evidence type="ECO:0000313" key="5">
    <source>
        <dbReference type="Proteomes" id="UP000523087"/>
    </source>
</evidence>
<dbReference type="EMBL" id="JACDUT010000015">
    <property type="protein sequence ID" value="MBA2876667.1"/>
    <property type="molecule type" value="Genomic_DNA"/>
</dbReference>
<keyword evidence="5" id="KW-1185">Reference proteome</keyword>
<dbReference type="PANTHER" id="PTHR43877">
    <property type="entry name" value="AMINOALKYLPHOSPHONATE N-ACETYLTRANSFERASE-RELATED-RELATED"/>
    <property type="match status" value="1"/>
</dbReference>
<evidence type="ECO:0000259" key="3">
    <source>
        <dbReference type="PROSITE" id="PS51186"/>
    </source>
</evidence>
<protein>
    <submittedName>
        <fullName evidence="4">Ribosomal protein S18 acetylase RimI-like enzyme</fullName>
    </submittedName>
</protein>
<dbReference type="SUPFAM" id="SSF55729">
    <property type="entry name" value="Acyl-CoA N-acyltransferases (Nat)"/>
    <property type="match status" value="1"/>
</dbReference>
<dbReference type="InterPro" id="IPR050832">
    <property type="entry name" value="Bact_Acetyltransf"/>
</dbReference>
<evidence type="ECO:0000256" key="1">
    <source>
        <dbReference type="ARBA" id="ARBA00022679"/>
    </source>
</evidence>
<dbReference type="CDD" id="cd04301">
    <property type="entry name" value="NAT_SF"/>
    <property type="match status" value="1"/>
</dbReference>
<proteinExistence type="predicted"/>
<gene>
    <name evidence="4" type="ORF">HNR31_003485</name>
</gene>
<feature type="domain" description="N-acetyltransferase" evidence="3">
    <location>
        <begin position="3"/>
        <end position="158"/>
    </location>
</feature>
<keyword evidence="4" id="KW-0689">Ribosomal protein</keyword>
<keyword evidence="4" id="KW-0687">Ribonucleoprotein</keyword>
<dbReference type="RefSeq" id="WP_181557340.1">
    <property type="nucleotide sequence ID" value="NZ_CP064060.1"/>
</dbReference>
<keyword evidence="1" id="KW-0808">Transferase</keyword>
<evidence type="ECO:0000313" key="4">
    <source>
        <dbReference type="EMBL" id="MBA2876667.1"/>
    </source>
</evidence>
<dbReference type="InterPro" id="IPR016181">
    <property type="entry name" value="Acyl_CoA_acyltransferase"/>
</dbReference>
<sequence>MNFVIRLSNPEDAYLVHQVMISAFEEYRNIDVPSSALNETVYSIQEAIKNGSEKALLCFVDGLALGSVRFKTDENTLYFSRLSVCPQARGKGIAKTMLKWLENYAQKHGKSEVWCRVRMSLPQNIQLYQSVGYTVYKEEEVINLNGFPVKTVIMKKEV</sequence>
<evidence type="ECO:0000256" key="2">
    <source>
        <dbReference type="ARBA" id="ARBA00023315"/>
    </source>
</evidence>
<dbReference type="GO" id="GO:0016747">
    <property type="term" value="F:acyltransferase activity, transferring groups other than amino-acyl groups"/>
    <property type="evidence" value="ECO:0007669"/>
    <property type="project" value="InterPro"/>
</dbReference>
<dbReference type="Gene3D" id="3.40.630.30">
    <property type="match status" value="1"/>
</dbReference>
<comment type="caution">
    <text evidence="4">The sequence shown here is derived from an EMBL/GenBank/DDBJ whole genome shotgun (WGS) entry which is preliminary data.</text>
</comment>
<dbReference type="GO" id="GO:0005840">
    <property type="term" value="C:ribosome"/>
    <property type="evidence" value="ECO:0007669"/>
    <property type="project" value="UniProtKB-KW"/>
</dbReference>